<keyword evidence="7 9" id="KW-0408">Iron</keyword>
<dbReference type="InterPro" id="IPR036396">
    <property type="entry name" value="Cyt_P450_sf"/>
</dbReference>
<dbReference type="OrthoDB" id="1470350at2759"/>
<name>A0A2R6XDC3_MARPO</name>
<dbReference type="EMBL" id="KZ772694">
    <property type="protein sequence ID" value="PTQ44112.1"/>
    <property type="molecule type" value="Genomic_DNA"/>
</dbReference>
<dbReference type="GO" id="GO:0016705">
    <property type="term" value="F:oxidoreductase activity, acting on paired donors, with incorporation or reduction of molecular oxygen"/>
    <property type="evidence" value="ECO:0007669"/>
    <property type="project" value="InterPro"/>
</dbReference>
<dbReference type="InterPro" id="IPR001128">
    <property type="entry name" value="Cyt_P450"/>
</dbReference>
<keyword evidence="3" id="KW-0812">Transmembrane</keyword>
<feature type="binding site" description="axial binding residue" evidence="9">
    <location>
        <position position="483"/>
    </location>
    <ligand>
        <name>heme</name>
        <dbReference type="ChEBI" id="CHEBI:30413"/>
    </ligand>
    <ligandPart>
        <name>Fe</name>
        <dbReference type="ChEBI" id="CHEBI:18248"/>
    </ligandPart>
</feature>
<dbReference type="PANTHER" id="PTHR24282:SF258">
    <property type="entry name" value="CYTOCHROME P450"/>
    <property type="match status" value="1"/>
</dbReference>
<dbReference type="PRINTS" id="PR00463">
    <property type="entry name" value="EP450I"/>
</dbReference>
<sequence>MATAMSVILMALAALLFVSILRNAMMLFRVAIWQRFKVIRMMKKEGYSGPPFSVFSDNLQESRAMKQKAREANALQRFGTVDHDIWHRVHPDIKEWKKLYGERLFYRPEKHLIVLLGFDEPDVVRTMFAHKTDEFSKGYSPLAETVLGKGGLALTVDHESWARQRRVVRPVFYASYIKDTTKVMTPIVTAWLKTLEDKATGSGGSVEVDILKSLGTVVRDVLAQVAFGIDFLEGKKAFEDQEKLKALELESGGVIHPFFRLLPTPRNWQIRRTRSAVTRCMKAIIQKRRMAFKNGALDSLGDDLLGVLLNAVEDDVAALSDPKQKMKKHAMPWTDDLLVDQCRTFFQAGTNTVSVTTSWVLILLANYPEWQERIRKEVLDNSPVCENLRKLESLHMFVRETQRMYPTAPALTRTLVKDGVSLLGNSLPKNLTVRVDVIRLHRNRETWGDDADEFKPERFKNGIAQACKHPYGYIPFGAGPRTCVAQNFAITEVELITSMILERFRFRLSPSYCDMPMVMLTLQPACGAPLILELLKP</sequence>
<evidence type="ECO:0000256" key="2">
    <source>
        <dbReference type="ARBA" id="ARBA00022617"/>
    </source>
</evidence>
<keyword evidence="2 9" id="KW-0349">Heme</keyword>
<keyword evidence="12" id="KW-1185">Reference proteome</keyword>
<keyword evidence="10" id="KW-0503">Monooxygenase</keyword>
<dbReference type="GO" id="GO:0016020">
    <property type="term" value="C:membrane"/>
    <property type="evidence" value="ECO:0007669"/>
    <property type="project" value="UniProtKB-SubCell"/>
</dbReference>
<comment type="subcellular location">
    <subcellularLocation>
        <location evidence="1">Membrane</location>
    </subcellularLocation>
</comment>
<protein>
    <recommendedName>
        <fullName evidence="13">Cytochrome P450</fullName>
    </recommendedName>
</protein>
<accession>A0A2R6XDC3</accession>
<dbReference type="Gramene" id="Mp3g03420.1">
    <property type="protein sequence ID" value="Mp3g03420.1.cds"/>
    <property type="gene ID" value="Mp3g03420"/>
</dbReference>
<organism evidence="11 12">
    <name type="scientific">Marchantia polymorpha</name>
    <name type="common">Common liverwort</name>
    <name type="synonym">Marchantia aquatica</name>
    <dbReference type="NCBI Taxonomy" id="3197"/>
    <lineage>
        <taxon>Eukaryota</taxon>
        <taxon>Viridiplantae</taxon>
        <taxon>Streptophyta</taxon>
        <taxon>Embryophyta</taxon>
        <taxon>Marchantiophyta</taxon>
        <taxon>Marchantiopsida</taxon>
        <taxon>Marchantiidae</taxon>
        <taxon>Marchantiales</taxon>
        <taxon>Marchantiaceae</taxon>
        <taxon>Marchantia</taxon>
    </lineage>
</organism>
<dbReference type="OMA" id="NMILLET"/>
<evidence type="ECO:0000256" key="8">
    <source>
        <dbReference type="ARBA" id="ARBA00023136"/>
    </source>
</evidence>
<evidence type="ECO:0008006" key="13">
    <source>
        <dbReference type="Google" id="ProtNLM"/>
    </source>
</evidence>
<dbReference type="GO" id="GO:0005506">
    <property type="term" value="F:iron ion binding"/>
    <property type="evidence" value="ECO:0007669"/>
    <property type="project" value="InterPro"/>
</dbReference>
<keyword evidence="5" id="KW-1133">Transmembrane helix</keyword>
<dbReference type="InterPro" id="IPR002401">
    <property type="entry name" value="Cyt_P450_E_grp-I"/>
</dbReference>
<evidence type="ECO:0000256" key="7">
    <source>
        <dbReference type="ARBA" id="ARBA00023004"/>
    </source>
</evidence>
<evidence type="ECO:0000256" key="10">
    <source>
        <dbReference type="RuleBase" id="RU000461"/>
    </source>
</evidence>
<dbReference type="AlphaFoldDB" id="A0A2R6XDC3"/>
<dbReference type="GO" id="GO:0020037">
    <property type="term" value="F:heme binding"/>
    <property type="evidence" value="ECO:0007669"/>
    <property type="project" value="InterPro"/>
</dbReference>
<dbReference type="InterPro" id="IPR050665">
    <property type="entry name" value="Cytochrome_P450_Monooxygen"/>
</dbReference>
<comment type="similarity">
    <text evidence="10">Belongs to the cytochrome P450 family.</text>
</comment>
<gene>
    <name evidence="11" type="ORF">MARPO_0022s0190</name>
</gene>
<dbReference type="PROSITE" id="PS00086">
    <property type="entry name" value="CYTOCHROME_P450"/>
    <property type="match status" value="1"/>
</dbReference>
<evidence type="ECO:0000256" key="3">
    <source>
        <dbReference type="ARBA" id="ARBA00022692"/>
    </source>
</evidence>
<dbReference type="Pfam" id="PF00067">
    <property type="entry name" value="p450"/>
    <property type="match status" value="1"/>
</dbReference>
<reference evidence="12" key="1">
    <citation type="journal article" date="2017" name="Cell">
        <title>Insights into land plant evolution garnered from the Marchantia polymorpha genome.</title>
        <authorList>
            <person name="Bowman J.L."/>
            <person name="Kohchi T."/>
            <person name="Yamato K.T."/>
            <person name="Jenkins J."/>
            <person name="Shu S."/>
            <person name="Ishizaki K."/>
            <person name="Yamaoka S."/>
            <person name="Nishihama R."/>
            <person name="Nakamura Y."/>
            <person name="Berger F."/>
            <person name="Adam C."/>
            <person name="Aki S.S."/>
            <person name="Althoff F."/>
            <person name="Araki T."/>
            <person name="Arteaga-Vazquez M.A."/>
            <person name="Balasubrmanian S."/>
            <person name="Barry K."/>
            <person name="Bauer D."/>
            <person name="Boehm C.R."/>
            <person name="Briginshaw L."/>
            <person name="Caballero-Perez J."/>
            <person name="Catarino B."/>
            <person name="Chen F."/>
            <person name="Chiyoda S."/>
            <person name="Chovatia M."/>
            <person name="Davies K.M."/>
            <person name="Delmans M."/>
            <person name="Demura T."/>
            <person name="Dierschke T."/>
            <person name="Dolan L."/>
            <person name="Dorantes-Acosta A.E."/>
            <person name="Eklund D.M."/>
            <person name="Florent S.N."/>
            <person name="Flores-Sandoval E."/>
            <person name="Fujiyama A."/>
            <person name="Fukuzawa H."/>
            <person name="Galik B."/>
            <person name="Grimanelli D."/>
            <person name="Grimwood J."/>
            <person name="Grossniklaus U."/>
            <person name="Hamada T."/>
            <person name="Haseloff J."/>
            <person name="Hetherington A.J."/>
            <person name="Higo A."/>
            <person name="Hirakawa Y."/>
            <person name="Hundley H.N."/>
            <person name="Ikeda Y."/>
            <person name="Inoue K."/>
            <person name="Inoue S.I."/>
            <person name="Ishida S."/>
            <person name="Jia Q."/>
            <person name="Kakita M."/>
            <person name="Kanazawa T."/>
            <person name="Kawai Y."/>
            <person name="Kawashima T."/>
            <person name="Kennedy M."/>
            <person name="Kinose K."/>
            <person name="Kinoshita T."/>
            <person name="Kohara Y."/>
            <person name="Koide E."/>
            <person name="Komatsu K."/>
            <person name="Kopischke S."/>
            <person name="Kubo M."/>
            <person name="Kyozuka J."/>
            <person name="Lagercrantz U."/>
            <person name="Lin S.S."/>
            <person name="Lindquist E."/>
            <person name="Lipzen A.M."/>
            <person name="Lu C.W."/>
            <person name="De Luna E."/>
            <person name="Martienssen R.A."/>
            <person name="Minamino N."/>
            <person name="Mizutani M."/>
            <person name="Mizutani M."/>
            <person name="Mochizuki N."/>
            <person name="Monte I."/>
            <person name="Mosher R."/>
            <person name="Nagasaki H."/>
            <person name="Nakagami H."/>
            <person name="Naramoto S."/>
            <person name="Nishitani K."/>
            <person name="Ohtani M."/>
            <person name="Okamoto T."/>
            <person name="Okumura M."/>
            <person name="Phillips J."/>
            <person name="Pollak B."/>
            <person name="Reinders A."/>
            <person name="Rovekamp M."/>
            <person name="Sano R."/>
            <person name="Sawa S."/>
            <person name="Schmid M.W."/>
            <person name="Shirakawa M."/>
            <person name="Solano R."/>
            <person name="Spunde A."/>
            <person name="Suetsugu N."/>
            <person name="Sugano S."/>
            <person name="Sugiyama A."/>
            <person name="Sun R."/>
            <person name="Suzuki Y."/>
            <person name="Takenaka M."/>
            <person name="Takezawa D."/>
            <person name="Tomogane H."/>
            <person name="Tsuzuki M."/>
            <person name="Ueda T."/>
            <person name="Umeda M."/>
            <person name="Ward J.M."/>
            <person name="Watanabe Y."/>
            <person name="Yazaki K."/>
            <person name="Yokoyama R."/>
            <person name="Yoshitake Y."/>
            <person name="Yotsui I."/>
            <person name="Zachgo S."/>
            <person name="Schmutz J."/>
        </authorList>
    </citation>
    <scope>NUCLEOTIDE SEQUENCE [LARGE SCALE GENOMIC DNA]</scope>
    <source>
        <strain evidence="12">Tak-1</strain>
    </source>
</reference>
<dbReference type="InterPro" id="IPR017972">
    <property type="entry name" value="Cyt_P450_CS"/>
</dbReference>
<evidence type="ECO:0000313" key="12">
    <source>
        <dbReference type="Proteomes" id="UP000244005"/>
    </source>
</evidence>
<evidence type="ECO:0000256" key="9">
    <source>
        <dbReference type="PIRSR" id="PIRSR602401-1"/>
    </source>
</evidence>
<dbReference type="Gene3D" id="1.10.630.10">
    <property type="entry name" value="Cytochrome P450"/>
    <property type="match status" value="1"/>
</dbReference>
<evidence type="ECO:0000313" key="11">
    <source>
        <dbReference type="EMBL" id="PTQ44112.1"/>
    </source>
</evidence>
<proteinExistence type="inferred from homology"/>
<dbReference type="GO" id="GO:0004497">
    <property type="term" value="F:monooxygenase activity"/>
    <property type="evidence" value="ECO:0007669"/>
    <property type="project" value="UniProtKB-KW"/>
</dbReference>
<evidence type="ECO:0000256" key="6">
    <source>
        <dbReference type="ARBA" id="ARBA00023002"/>
    </source>
</evidence>
<keyword evidence="4 9" id="KW-0479">Metal-binding</keyword>
<keyword evidence="8" id="KW-0472">Membrane</keyword>
<dbReference type="SUPFAM" id="SSF48264">
    <property type="entry name" value="Cytochrome P450"/>
    <property type="match status" value="1"/>
</dbReference>
<evidence type="ECO:0000256" key="4">
    <source>
        <dbReference type="ARBA" id="ARBA00022723"/>
    </source>
</evidence>
<dbReference type="Proteomes" id="UP000244005">
    <property type="component" value="Unassembled WGS sequence"/>
</dbReference>
<dbReference type="PRINTS" id="PR00385">
    <property type="entry name" value="P450"/>
</dbReference>
<evidence type="ECO:0000256" key="5">
    <source>
        <dbReference type="ARBA" id="ARBA00022989"/>
    </source>
</evidence>
<evidence type="ECO:0000256" key="1">
    <source>
        <dbReference type="ARBA" id="ARBA00004370"/>
    </source>
</evidence>
<keyword evidence="6 10" id="KW-0560">Oxidoreductase</keyword>
<dbReference type="PANTHER" id="PTHR24282">
    <property type="entry name" value="CYTOCHROME P450 FAMILY MEMBER"/>
    <property type="match status" value="1"/>
</dbReference>
<comment type="cofactor">
    <cofactor evidence="9">
        <name>heme</name>
        <dbReference type="ChEBI" id="CHEBI:30413"/>
    </cofactor>
</comment>